<accession>A0AA37RUM2</accession>
<reference evidence="3" key="2">
    <citation type="submission" date="2023-01" db="EMBL/GenBank/DDBJ databases">
        <title>Draft genome sequence of Paraferrimonas sedimenticola strain NBRC 101628.</title>
        <authorList>
            <person name="Sun Q."/>
            <person name="Mori K."/>
        </authorList>
    </citation>
    <scope>NUCLEOTIDE SEQUENCE</scope>
    <source>
        <strain evidence="3">NBRC 101628</strain>
    </source>
</reference>
<organism evidence="3 4">
    <name type="scientific">Paraferrimonas sedimenticola</name>
    <dbReference type="NCBI Taxonomy" id="375674"/>
    <lineage>
        <taxon>Bacteria</taxon>
        <taxon>Pseudomonadati</taxon>
        <taxon>Pseudomonadota</taxon>
        <taxon>Gammaproteobacteria</taxon>
        <taxon>Alteromonadales</taxon>
        <taxon>Ferrimonadaceae</taxon>
        <taxon>Paraferrimonas</taxon>
    </lineage>
</organism>
<dbReference type="Pfam" id="PF09834">
    <property type="entry name" value="DUF2061"/>
    <property type="match status" value="1"/>
</dbReference>
<evidence type="ECO:0000259" key="2">
    <source>
        <dbReference type="Pfam" id="PF09834"/>
    </source>
</evidence>
<protein>
    <submittedName>
        <fullName evidence="3">Membrane protein</fullName>
    </submittedName>
</protein>
<evidence type="ECO:0000313" key="3">
    <source>
        <dbReference type="EMBL" id="GLP95493.1"/>
    </source>
</evidence>
<dbReference type="InterPro" id="IPR018638">
    <property type="entry name" value="DUF2061_membrane"/>
</dbReference>
<evidence type="ECO:0000256" key="1">
    <source>
        <dbReference type="SAM" id="Phobius"/>
    </source>
</evidence>
<evidence type="ECO:0000313" key="4">
    <source>
        <dbReference type="Proteomes" id="UP001161422"/>
    </source>
</evidence>
<reference evidence="3" key="1">
    <citation type="journal article" date="2014" name="Int. J. Syst. Evol. Microbiol.">
        <title>Complete genome sequence of Corynebacterium casei LMG S-19264T (=DSM 44701T), isolated from a smear-ripened cheese.</title>
        <authorList>
            <consortium name="US DOE Joint Genome Institute (JGI-PGF)"/>
            <person name="Walter F."/>
            <person name="Albersmeier A."/>
            <person name="Kalinowski J."/>
            <person name="Ruckert C."/>
        </authorList>
    </citation>
    <scope>NUCLEOTIDE SEQUENCE</scope>
    <source>
        <strain evidence="3">NBRC 101628</strain>
    </source>
</reference>
<dbReference type="EMBL" id="BSNC01000003">
    <property type="protein sequence ID" value="GLP95493.1"/>
    <property type="molecule type" value="Genomic_DNA"/>
</dbReference>
<dbReference type="RefSeq" id="WP_095505498.1">
    <property type="nucleotide sequence ID" value="NZ_BSNC01000003.1"/>
</dbReference>
<feature type="transmembrane region" description="Helical" evidence="1">
    <location>
        <begin position="12"/>
        <end position="35"/>
    </location>
</feature>
<keyword evidence="1" id="KW-0472">Membrane</keyword>
<dbReference type="Proteomes" id="UP001161422">
    <property type="component" value="Unassembled WGS sequence"/>
</dbReference>
<name>A0AA37RUM2_9GAMM</name>
<dbReference type="AlphaFoldDB" id="A0AA37RUM2"/>
<comment type="caution">
    <text evidence="3">The sequence shown here is derived from an EMBL/GenBank/DDBJ whole genome shotgun (WGS) entry which is preliminary data.</text>
</comment>
<feature type="domain" description="DUF2061" evidence="2">
    <location>
        <begin position="1"/>
        <end position="52"/>
    </location>
</feature>
<keyword evidence="1" id="KW-1133">Transmembrane helix</keyword>
<keyword evidence="4" id="KW-1185">Reference proteome</keyword>
<proteinExistence type="predicted"/>
<keyword evidence="1" id="KW-0812">Transmembrane</keyword>
<sequence length="64" mass="6955">MKKSLTFTLMHFSIAFSVVYLLTGDIMIGGAVALIEPAINSVGYVIHEKLWARFDAEQASLAPA</sequence>
<gene>
    <name evidence="3" type="ORF">GCM10007895_07990</name>
</gene>